<dbReference type="RefSeq" id="WP_099997723.1">
    <property type="nucleotide sequence ID" value="NZ_CP017940.1"/>
</dbReference>
<gene>
    <name evidence="2" type="ORF">B5P45_07765</name>
</gene>
<sequence>MSATPIRIMSAMAFIASSLLFLQPVQADDVKLSGFPSLILSGGTAKSTSYPVPKPFDNLVKADTLDISFGRTTLDEIQKQFGGEIHTRGEGSESASWLCYQVALDGHASNLWFISNGESSGTKRMLTMVSAEESDAARSGCSQGPETLTEWVLPVPGLKNDENDLQKAFGASVNDGIIRYSNQTRPDGKGLITLQALVYRLKGGSIDGISFSQITTK</sequence>
<dbReference type="OrthoDB" id="8418834at2"/>
<feature type="chain" id="PRO_5014925746" evidence="1">
    <location>
        <begin position="28"/>
        <end position="217"/>
    </location>
</feature>
<protein>
    <submittedName>
        <fullName evidence="2">Uncharacterized protein</fullName>
    </submittedName>
</protein>
<evidence type="ECO:0000256" key="1">
    <source>
        <dbReference type="SAM" id="SignalP"/>
    </source>
</evidence>
<dbReference type="EMBL" id="MZMT01000020">
    <property type="protein sequence ID" value="PIO45358.1"/>
    <property type="molecule type" value="Genomic_DNA"/>
</dbReference>
<name>A0A2N9W0U0_9HYPH</name>
<dbReference type="AlphaFoldDB" id="A0A2N9W0U0"/>
<reference evidence="2 3" key="1">
    <citation type="journal article" date="2017" name="Int J Environ Stud">
        <title>Does the Miocene-Pliocene relict legume Oxytropis triphylla form nitrogen-fixing nodules with a combination of bacterial strains?</title>
        <authorList>
            <person name="Safronova V."/>
            <person name="Belimov A."/>
            <person name="Sazanova A."/>
            <person name="Kuznetsova I."/>
            <person name="Popova J."/>
            <person name="Andronov E."/>
            <person name="Verkhozina A."/>
            <person name="Tikhonovich I."/>
        </authorList>
    </citation>
    <scope>NUCLEOTIDE SEQUENCE [LARGE SCALE GENOMIC DNA]</scope>
    <source>
        <strain evidence="2 3">Tri-38</strain>
    </source>
</reference>
<evidence type="ECO:0000313" key="3">
    <source>
        <dbReference type="Proteomes" id="UP000232163"/>
    </source>
</evidence>
<accession>A0A2N9W0U0</accession>
<comment type="caution">
    <text evidence="2">The sequence shown here is derived from an EMBL/GenBank/DDBJ whole genome shotgun (WGS) entry which is preliminary data.</text>
</comment>
<feature type="signal peptide" evidence="1">
    <location>
        <begin position="1"/>
        <end position="27"/>
    </location>
</feature>
<evidence type="ECO:0000313" key="2">
    <source>
        <dbReference type="EMBL" id="PIO45358.1"/>
    </source>
</evidence>
<proteinExistence type="predicted"/>
<dbReference type="Proteomes" id="UP000232163">
    <property type="component" value="Unassembled WGS sequence"/>
</dbReference>
<keyword evidence="3" id="KW-1185">Reference proteome</keyword>
<organism evidence="2 3">
    <name type="scientific">Phyllobacterium zundukense</name>
    <dbReference type="NCBI Taxonomy" id="1867719"/>
    <lineage>
        <taxon>Bacteria</taxon>
        <taxon>Pseudomonadati</taxon>
        <taxon>Pseudomonadota</taxon>
        <taxon>Alphaproteobacteria</taxon>
        <taxon>Hyphomicrobiales</taxon>
        <taxon>Phyllobacteriaceae</taxon>
        <taxon>Phyllobacterium</taxon>
    </lineage>
</organism>
<keyword evidence="1" id="KW-0732">Signal</keyword>
<dbReference type="KEGG" id="pht:BLM14_01150"/>